<dbReference type="AlphaFoldDB" id="A0A6C0JTQ6"/>
<accession>A0A6C0JTQ6</accession>
<keyword evidence="1" id="KW-0812">Transmembrane</keyword>
<feature type="transmembrane region" description="Helical" evidence="1">
    <location>
        <begin position="12"/>
        <end position="35"/>
    </location>
</feature>
<reference evidence="2" key="1">
    <citation type="journal article" date="2020" name="Nature">
        <title>Giant virus diversity and host interactions through global metagenomics.</title>
        <authorList>
            <person name="Schulz F."/>
            <person name="Roux S."/>
            <person name="Paez-Espino D."/>
            <person name="Jungbluth S."/>
            <person name="Walsh D.A."/>
            <person name="Denef V.J."/>
            <person name="McMahon K.D."/>
            <person name="Konstantinidis K.T."/>
            <person name="Eloe-Fadrosh E.A."/>
            <person name="Kyrpides N.C."/>
            <person name="Woyke T."/>
        </authorList>
    </citation>
    <scope>NUCLEOTIDE SEQUENCE</scope>
    <source>
        <strain evidence="2">GVMAG-S-1041349-163</strain>
    </source>
</reference>
<evidence type="ECO:0000313" key="2">
    <source>
        <dbReference type="EMBL" id="QHU07817.1"/>
    </source>
</evidence>
<sequence length="70" mass="7914">MDIVKDFANDHPIYHLILMVLGIVGILHLIVTLICKVTGKPAFEMFKTPQSFSKITDHLPSFMRSKSKTV</sequence>
<name>A0A6C0JTQ6_9ZZZZ</name>
<dbReference type="EMBL" id="MN740687">
    <property type="protein sequence ID" value="QHU07817.1"/>
    <property type="molecule type" value="Genomic_DNA"/>
</dbReference>
<protein>
    <submittedName>
        <fullName evidence="2">Uncharacterized protein</fullName>
    </submittedName>
</protein>
<organism evidence="2">
    <name type="scientific">viral metagenome</name>
    <dbReference type="NCBI Taxonomy" id="1070528"/>
    <lineage>
        <taxon>unclassified sequences</taxon>
        <taxon>metagenomes</taxon>
        <taxon>organismal metagenomes</taxon>
    </lineage>
</organism>
<proteinExistence type="predicted"/>
<evidence type="ECO:0000256" key="1">
    <source>
        <dbReference type="SAM" id="Phobius"/>
    </source>
</evidence>
<keyword evidence="1" id="KW-0472">Membrane</keyword>
<keyword evidence="1" id="KW-1133">Transmembrane helix</keyword>